<keyword evidence="2" id="KW-1185">Reference proteome</keyword>
<dbReference type="Gene3D" id="2.130.10.130">
    <property type="entry name" value="Integrin alpha, N-terminal"/>
    <property type="match status" value="1"/>
</dbReference>
<accession>A0AAD5XNG1</accession>
<dbReference type="AlphaFoldDB" id="A0AAD5XNG1"/>
<evidence type="ECO:0000313" key="1">
    <source>
        <dbReference type="EMBL" id="KAJ3168097.1"/>
    </source>
</evidence>
<protein>
    <submittedName>
        <fullName evidence="1">Uncharacterized protein</fullName>
    </submittedName>
</protein>
<dbReference type="InterPro" id="IPR028994">
    <property type="entry name" value="Integrin_alpha_N"/>
</dbReference>
<proteinExistence type="predicted"/>
<reference evidence="1" key="1">
    <citation type="submission" date="2020-05" db="EMBL/GenBank/DDBJ databases">
        <title>Phylogenomic resolution of chytrid fungi.</title>
        <authorList>
            <person name="Stajich J.E."/>
            <person name="Amses K."/>
            <person name="Simmons R."/>
            <person name="Seto K."/>
            <person name="Myers J."/>
            <person name="Bonds A."/>
            <person name="Quandt C.A."/>
            <person name="Barry K."/>
            <person name="Liu P."/>
            <person name="Grigoriev I."/>
            <person name="Longcore J.E."/>
            <person name="James T.Y."/>
        </authorList>
    </citation>
    <scope>NUCLEOTIDE SEQUENCE</scope>
    <source>
        <strain evidence="1">JEL0379</strain>
    </source>
</reference>
<dbReference type="EMBL" id="JADGJQ010000126">
    <property type="protein sequence ID" value="KAJ3168097.1"/>
    <property type="molecule type" value="Genomic_DNA"/>
</dbReference>
<comment type="caution">
    <text evidence="1">The sequence shown here is derived from an EMBL/GenBank/DDBJ whole genome shotgun (WGS) entry which is preliminary data.</text>
</comment>
<dbReference type="Proteomes" id="UP001212152">
    <property type="component" value="Unassembled WGS sequence"/>
</dbReference>
<name>A0AAD5XNG1_9FUNG</name>
<sequence length="742" mass="79145">MIKAPRTYYATLRLTNKANISATSWTTPIIIDQDPPALQVFRLSYQGVSIEALRNTRMEAEWRFHSNISGVAYYQYGLGSAPGLTDMIPNQRTRSSSVTITPPSTPSGRVYFTLTAYSGSMVNSTQIIPLDLSVSAPSTGTVAYAQYGQFMTWANFTDPVGVSSFYIGIGTQLGGNDLMNWTLTGNGAQNTGPFLLSLCSGPGCATSPLPAQILSVATPVWFSIRASNRAGFWSAPANASFPTILLGSDAAILKANVSTASTSGFEDNGAIATISGCPAAGATAIAAMISIGPYQYAVSKKTAITLVRPTTLLVLRAGSMYASYGLVHMHIASVNADGSLSAKLPVTVSNASIALQALRTDGKPAIYYQGQMNSSSFIPAAWTAVTATNTSAINANVVWKPTAPGIYGLYYNWTFPSFLDMNGDALVDVLHVSHSNMPATRDYGWGMLGSLLSAPVATRQYVALLSPDYKATATFATTFFKNEVVVAVGDFDADGKMDYVLNAPGYPLYADWGYASYKIVFNQSTTPSMTLTPPATSIYPQYFDRHYLLGFFDVDGDTFLESVWFSTGARSINFSPGLTICPNKGANYSAGCGSPLYLSLKPFLPYTLLGIGSWSPGGIGIMKSYSRPDSTLAFAIVNLQVIKSSTGAITSISTLPLIYVSMSINVEHWQVWLARVPGDLNGDGIADMVLQCTSVIGICGPSRNLYSYTIVWYLNSMGSVISTSVLATPAGSRLALGTEIYR</sequence>
<organism evidence="1 2">
    <name type="scientific">Geranomyces variabilis</name>
    <dbReference type="NCBI Taxonomy" id="109894"/>
    <lineage>
        <taxon>Eukaryota</taxon>
        <taxon>Fungi</taxon>
        <taxon>Fungi incertae sedis</taxon>
        <taxon>Chytridiomycota</taxon>
        <taxon>Chytridiomycota incertae sedis</taxon>
        <taxon>Chytridiomycetes</taxon>
        <taxon>Spizellomycetales</taxon>
        <taxon>Powellomycetaceae</taxon>
        <taxon>Geranomyces</taxon>
    </lineage>
</organism>
<gene>
    <name evidence="1" type="ORF">HDU87_001238</name>
</gene>
<dbReference type="SUPFAM" id="SSF69318">
    <property type="entry name" value="Integrin alpha N-terminal domain"/>
    <property type="match status" value="1"/>
</dbReference>
<evidence type="ECO:0000313" key="2">
    <source>
        <dbReference type="Proteomes" id="UP001212152"/>
    </source>
</evidence>